<organism evidence="2 3">
    <name type="scientific">Lentzea cavernae</name>
    <dbReference type="NCBI Taxonomy" id="2020703"/>
    <lineage>
        <taxon>Bacteria</taxon>
        <taxon>Bacillati</taxon>
        <taxon>Actinomycetota</taxon>
        <taxon>Actinomycetes</taxon>
        <taxon>Pseudonocardiales</taxon>
        <taxon>Pseudonocardiaceae</taxon>
        <taxon>Lentzea</taxon>
    </lineage>
</organism>
<keyword evidence="1" id="KW-0812">Transmembrane</keyword>
<sequence length="55" mass="5695">MNQWVLWITGLVLCAAALLSLGLGFAADRGTRAAAGIAGFLVLWCSGFFCFVGAS</sequence>
<name>A0ABQ3N0Z9_9PSEU</name>
<evidence type="ECO:0000313" key="2">
    <source>
        <dbReference type="EMBL" id="GHH57768.1"/>
    </source>
</evidence>
<keyword evidence="1" id="KW-1133">Transmembrane helix</keyword>
<protein>
    <submittedName>
        <fullName evidence="2">Uncharacterized protein</fullName>
    </submittedName>
</protein>
<dbReference type="RefSeq" id="WP_191304433.1">
    <property type="nucleotide sequence ID" value="NZ_BNAR01000018.1"/>
</dbReference>
<comment type="caution">
    <text evidence="2">The sequence shown here is derived from an EMBL/GenBank/DDBJ whole genome shotgun (WGS) entry which is preliminary data.</text>
</comment>
<proteinExistence type="predicted"/>
<evidence type="ECO:0000256" key="1">
    <source>
        <dbReference type="SAM" id="Phobius"/>
    </source>
</evidence>
<dbReference type="Proteomes" id="UP000605568">
    <property type="component" value="Unassembled WGS sequence"/>
</dbReference>
<dbReference type="EMBL" id="BNAR01000018">
    <property type="protein sequence ID" value="GHH57768.1"/>
    <property type="molecule type" value="Genomic_DNA"/>
</dbReference>
<accession>A0ABQ3N0Z9</accession>
<keyword evidence="1" id="KW-0472">Membrane</keyword>
<gene>
    <name evidence="2" type="ORF">GCM10017774_77990</name>
</gene>
<reference evidence="3" key="1">
    <citation type="journal article" date="2019" name="Int. J. Syst. Evol. Microbiol.">
        <title>The Global Catalogue of Microorganisms (GCM) 10K type strain sequencing project: providing services to taxonomists for standard genome sequencing and annotation.</title>
        <authorList>
            <consortium name="The Broad Institute Genomics Platform"/>
            <consortium name="The Broad Institute Genome Sequencing Center for Infectious Disease"/>
            <person name="Wu L."/>
            <person name="Ma J."/>
        </authorList>
    </citation>
    <scope>NUCLEOTIDE SEQUENCE [LARGE SCALE GENOMIC DNA]</scope>
    <source>
        <strain evidence="3">CGMCC 4.7367</strain>
    </source>
</reference>
<keyword evidence="3" id="KW-1185">Reference proteome</keyword>
<evidence type="ECO:0000313" key="3">
    <source>
        <dbReference type="Proteomes" id="UP000605568"/>
    </source>
</evidence>
<feature type="transmembrane region" description="Helical" evidence="1">
    <location>
        <begin position="36"/>
        <end position="54"/>
    </location>
</feature>